<proteinExistence type="predicted"/>
<accession>A0A1E3QWC5</accession>
<evidence type="ECO:0000313" key="3">
    <source>
        <dbReference type="Proteomes" id="UP000094336"/>
    </source>
</evidence>
<protein>
    <recommendedName>
        <fullName evidence="1">F-box domain-containing protein</fullName>
    </recommendedName>
</protein>
<feature type="domain" description="F-box" evidence="1">
    <location>
        <begin position="1"/>
        <end position="46"/>
    </location>
</feature>
<dbReference type="Proteomes" id="UP000094336">
    <property type="component" value="Unassembled WGS sequence"/>
</dbReference>
<reference evidence="3" key="1">
    <citation type="submission" date="2016-05" db="EMBL/GenBank/DDBJ databases">
        <title>Comparative genomics of biotechnologically important yeasts.</title>
        <authorList>
            <consortium name="DOE Joint Genome Institute"/>
            <person name="Riley R."/>
            <person name="Haridas S."/>
            <person name="Wolfe K.H."/>
            <person name="Lopes M.R."/>
            <person name="Hittinger C.T."/>
            <person name="Goker M."/>
            <person name="Salamov A."/>
            <person name="Wisecaver J."/>
            <person name="Long T.M."/>
            <person name="Aerts A.L."/>
            <person name="Barry K."/>
            <person name="Choi C."/>
            <person name="Clum A."/>
            <person name="Coughlan A.Y."/>
            <person name="Deshpande S."/>
            <person name="Douglass A.P."/>
            <person name="Hanson S.J."/>
            <person name="Klenk H.-P."/>
            <person name="Labutti K."/>
            <person name="Lapidus A."/>
            <person name="Lindquist E."/>
            <person name="Lipzen A."/>
            <person name="Meier-Kolthoff J.P."/>
            <person name="Ohm R.A."/>
            <person name="Otillar R.P."/>
            <person name="Pangilinan J."/>
            <person name="Peng Y."/>
            <person name="Rokas A."/>
            <person name="Rosa C.A."/>
            <person name="Scheuner C."/>
            <person name="Sibirny A.A."/>
            <person name="Slot J.C."/>
            <person name="Stielow J.B."/>
            <person name="Sun H."/>
            <person name="Kurtzman C.P."/>
            <person name="Blackwell M."/>
            <person name="Grigoriev I.V."/>
            <person name="Jeffries T.W."/>
        </authorList>
    </citation>
    <scope>NUCLEOTIDE SEQUENCE [LARGE SCALE GENOMIC DNA]</scope>
    <source>
        <strain evidence="3">NRRL Y-12698</strain>
    </source>
</reference>
<dbReference type="SUPFAM" id="SSF81383">
    <property type="entry name" value="F-box domain"/>
    <property type="match status" value="1"/>
</dbReference>
<dbReference type="AlphaFoldDB" id="A0A1E3QWC5"/>
<dbReference type="STRING" id="984486.A0A1E3QWC5"/>
<sequence>MTGFCNLPDAILDRVVAFLPQQSKLHLAQTSFRFYKLSTKHLYRSLSFQEHVILQDPTGFADSLATGISGFQNVLMSAEFDEKLMTVRQNILANSVTLNPELLAHIQVVRVSKLYAAGSDAHASIVAFLEVVAAGPNLRNVQIVDQTLLAQVNPLLQQSALIEAVTVLNDPLVPVQVSHVNLNLARDSPDIAARLLPSLRRATGIAFGENTSYIHTLKALSASGPLTLSRLTINLHHGFNGFNDELRTEVHAFLNALDFAKLARLELRLGCEYAYECECMTEYLDTLAPKLTALTHVSISEKAMYKDHKFSEKWDMAVLRFLIQIPAPIRYLSIRHYTPVDGNIKDGLDGNYIRRRVLYENALPKLASLETLVAPTFMQSCACYEVLMSDLLWNGCQCPFCEKIQSLLDDFIIHHQYYDVEDGDFRDVITPRFFAAAGDAMSKRLVRQVSDLELVSTPPCVARWGFHGYSDITCGEDFECDFNQSAFAPLVIVLSHFMEAYIKFLMGSNLRLREVVLSGVYFELGTERNGTRKFRCVYDNC</sequence>
<dbReference type="EMBL" id="KV454427">
    <property type="protein sequence ID" value="ODQ81975.1"/>
    <property type="molecule type" value="Genomic_DNA"/>
</dbReference>
<dbReference type="PROSITE" id="PS50181">
    <property type="entry name" value="FBOX"/>
    <property type="match status" value="1"/>
</dbReference>
<evidence type="ECO:0000313" key="2">
    <source>
        <dbReference type="EMBL" id="ODQ81975.1"/>
    </source>
</evidence>
<name>A0A1E3QWC5_9ASCO</name>
<evidence type="ECO:0000259" key="1">
    <source>
        <dbReference type="PROSITE" id="PS50181"/>
    </source>
</evidence>
<dbReference type="OrthoDB" id="3976101at2759"/>
<keyword evidence="3" id="KW-1185">Reference proteome</keyword>
<dbReference type="InterPro" id="IPR001810">
    <property type="entry name" value="F-box_dom"/>
</dbReference>
<dbReference type="InterPro" id="IPR036047">
    <property type="entry name" value="F-box-like_dom_sf"/>
</dbReference>
<gene>
    <name evidence="2" type="ORF">BABINDRAFT_165480</name>
</gene>
<organism evidence="2 3">
    <name type="scientific">Babjeviella inositovora NRRL Y-12698</name>
    <dbReference type="NCBI Taxonomy" id="984486"/>
    <lineage>
        <taxon>Eukaryota</taxon>
        <taxon>Fungi</taxon>
        <taxon>Dikarya</taxon>
        <taxon>Ascomycota</taxon>
        <taxon>Saccharomycotina</taxon>
        <taxon>Pichiomycetes</taxon>
        <taxon>Serinales incertae sedis</taxon>
        <taxon>Babjeviella</taxon>
    </lineage>
</organism>
<dbReference type="GeneID" id="30148192"/>
<dbReference type="RefSeq" id="XP_018987303.1">
    <property type="nucleotide sequence ID" value="XM_019130339.1"/>
</dbReference>